<gene>
    <name evidence="6" type="ORF">L596_007146</name>
</gene>
<keyword evidence="4" id="KW-0539">Nucleus</keyword>
<dbReference type="InterPro" id="IPR000014">
    <property type="entry name" value="PAS"/>
</dbReference>
<evidence type="ECO:0000313" key="7">
    <source>
        <dbReference type="Proteomes" id="UP000298663"/>
    </source>
</evidence>
<dbReference type="Proteomes" id="UP000298663">
    <property type="component" value="Unassembled WGS sequence"/>
</dbReference>
<dbReference type="SUPFAM" id="SSF55785">
    <property type="entry name" value="PYP-like sensor domain (PAS domain)"/>
    <property type="match status" value="1"/>
</dbReference>
<evidence type="ECO:0008006" key="8">
    <source>
        <dbReference type="Google" id="ProtNLM"/>
    </source>
</evidence>
<dbReference type="OrthoDB" id="71302at2759"/>
<organism evidence="6 7">
    <name type="scientific">Steinernema carpocapsae</name>
    <name type="common">Entomopathogenic nematode</name>
    <dbReference type="NCBI Taxonomy" id="34508"/>
    <lineage>
        <taxon>Eukaryota</taxon>
        <taxon>Metazoa</taxon>
        <taxon>Ecdysozoa</taxon>
        <taxon>Nematoda</taxon>
        <taxon>Chromadorea</taxon>
        <taxon>Rhabditida</taxon>
        <taxon>Tylenchina</taxon>
        <taxon>Panagrolaimomorpha</taxon>
        <taxon>Strongyloidoidea</taxon>
        <taxon>Steinernematidae</taxon>
        <taxon>Steinernema</taxon>
    </lineage>
</organism>
<dbReference type="InterPro" id="IPR001067">
    <property type="entry name" value="Nuc_translocat"/>
</dbReference>
<dbReference type="GO" id="GO:0003700">
    <property type="term" value="F:DNA-binding transcription factor activity"/>
    <property type="evidence" value="ECO:0007669"/>
    <property type="project" value="InterPro"/>
</dbReference>
<keyword evidence="1" id="KW-0805">Transcription regulation</keyword>
<name>A0A4V6A5X5_STECR</name>
<keyword evidence="2" id="KW-0238">DNA-binding</keyword>
<evidence type="ECO:0000256" key="5">
    <source>
        <dbReference type="SAM" id="MobiDB-lite"/>
    </source>
</evidence>
<keyword evidence="3" id="KW-0804">Transcription</keyword>
<proteinExistence type="predicted"/>
<feature type="compositionally biased region" description="Polar residues" evidence="5">
    <location>
        <begin position="304"/>
        <end position="314"/>
    </location>
</feature>
<dbReference type="GO" id="GO:0045944">
    <property type="term" value="P:positive regulation of transcription by RNA polymerase II"/>
    <property type="evidence" value="ECO:0007669"/>
    <property type="project" value="UniProtKB-ARBA"/>
</dbReference>
<dbReference type="CDD" id="cd00130">
    <property type="entry name" value="PAS"/>
    <property type="match status" value="1"/>
</dbReference>
<comment type="caution">
    <text evidence="6">The sequence shown here is derived from an EMBL/GenBank/DDBJ whole genome shotgun (WGS) entry which is preliminary data.</text>
</comment>
<dbReference type="GO" id="GO:0005667">
    <property type="term" value="C:transcription regulator complex"/>
    <property type="evidence" value="ECO:0007669"/>
    <property type="project" value="InterPro"/>
</dbReference>
<reference evidence="6 7" key="2">
    <citation type="journal article" date="2019" name="G3 (Bethesda)">
        <title>Hybrid Assembly of the Genome of the Entomopathogenic Nematode Steinernema carpocapsae Identifies the X-Chromosome.</title>
        <authorList>
            <person name="Serra L."/>
            <person name="Macchietto M."/>
            <person name="Macias-Munoz A."/>
            <person name="McGill C.J."/>
            <person name="Rodriguez I.M."/>
            <person name="Rodriguez B."/>
            <person name="Murad R."/>
            <person name="Mortazavi A."/>
        </authorList>
    </citation>
    <scope>NUCLEOTIDE SEQUENCE [LARGE SCALE GENOMIC DNA]</scope>
    <source>
        <strain evidence="6 7">ALL</strain>
    </source>
</reference>
<dbReference type="EMBL" id="AZBU02000002">
    <property type="protein sequence ID" value="TKR92505.1"/>
    <property type="molecule type" value="Genomic_DNA"/>
</dbReference>
<reference evidence="6 7" key="1">
    <citation type="journal article" date="2015" name="Genome Biol.">
        <title>Comparative genomics of Steinernema reveals deeply conserved gene regulatory networks.</title>
        <authorList>
            <person name="Dillman A.R."/>
            <person name="Macchietto M."/>
            <person name="Porter C.F."/>
            <person name="Rogers A."/>
            <person name="Williams B."/>
            <person name="Antoshechkin I."/>
            <person name="Lee M.M."/>
            <person name="Goodwin Z."/>
            <person name="Lu X."/>
            <person name="Lewis E.E."/>
            <person name="Goodrich-Blair H."/>
            <person name="Stock S.P."/>
            <person name="Adams B.J."/>
            <person name="Sternberg P.W."/>
            <person name="Mortazavi A."/>
        </authorList>
    </citation>
    <scope>NUCLEOTIDE SEQUENCE [LARGE SCALE GENOMIC DNA]</scope>
    <source>
        <strain evidence="6 7">ALL</strain>
    </source>
</reference>
<protein>
    <recommendedName>
        <fullName evidence="8">PAS domain-containing protein</fullName>
    </recommendedName>
</protein>
<dbReference type="PANTHER" id="PTHR23042">
    <property type="entry name" value="CIRCADIAN PROTEIN CLOCK/ARNT/BMAL/PAS"/>
    <property type="match status" value="1"/>
</dbReference>
<dbReference type="Gene3D" id="3.30.450.20">
    <property type="entry name" value="PAS domain"/>
    <property type="match status" value="2"/>
</dbReference>
<dbReference type="GO" id="GO:0005737">
    <property type="term" value="C:cytoplasm"/>
    <property type="evidence" value="ECO:0007669"/>
    <property type="project" value="InterPro"/>
</dbReference>
<feature type="region of interest" description="Disordered" evidence="5">
    <location>
        <begin position="255"/>
        <end position="314"/>
    </location>
</feature>
<dbReference type="InterPro" id="IPR050933">
    <property type="entry name" value="Circadian_TF"/>
</dbReference>
<dbReference type="STRING" id="34508.A0A4V6A5X5"/>
<dbReference type="AlphaFoldDB" id="A0A4V6A5X5"/>
<dbReference type="Pfam" id="PF14598">
    <property type="entry name" value="PAS_11"/>
    <property type="match status" value="1"/>
</dbReference>
<dbReference type="InterPro" id="IPR035965">
    <property type="entry name" value="PAS-like_dom_sf"/>
</dbReference>
<dbReference type="PRINTS" id="PR00785">
    <property type="entry name" value="NCTRNSLOCATR"/>
</dbReference>
<dbReference type="GO" id="GO:0003677">
    <property type="term" value="F:DNA binding"/>
    <property type="evidence" value="ECO:0007669"/>
    <property type="project" value="UniProtKB-KW"/>
</dbReference>
<sequence length="314" mass="34708">MNRPIYELIHPEDTEKVREQLCGSEASLARTLDLKTGTVKKESGAPRVHMSCRRGFICRMRVGDLEPLTRLRNRRPIFNHNGQQYVVVHCTGYIKNSPPAGLDVPPSNCLVVIARLQIASMPICNDLASPSSFSVRLSDEGKITFIDQRAADVLGIPSDPASGSSADRLLQRYWWQLAIPQDEKLLRDTFVQQMQQLSPGPHESPVPCHIQCRMYYGGGTSELNPVTLSVTVHKFLNPYSEQFEYVVATHQIVDPQQQQQPPQPQQPSSMPWGGLDAGYGVPTDGPTPVSAAATSNGWNGGEPNASNYQNSNFQ</sequence>
<accession>A0A4V6A5X5</accession>
<evidence type="ECO:0000256" key="3">
    <source>
        <dbReference type="ARBA" id="ARBA00023163"/>
    </source>
</evidence>
<evidence type="ECO:0000313" key="6">
    <source>
        <dbReference type="EMBL" id="TKR92505.1"/>
    </source>
</evidence>
<evidence type="ECO:0000256" key="4">
    <source>
        <dbReference type="ARBA" id="ARBA00023242"/>
    </source>
</evidence>
<evidence type="ECO:0000256" key="2">
    <source>
        <dbReference type="ARBA" id="ARBA00023125"/>
    </source>
</evidence>
<keyword evidence="7" id="KW-1185">Reference proteome</keyword>
<dbReference type="GO" id="GO:0005634">
    <property type="term" value="C:nucleus"/>
    <property type="evidence" value="ECO:0007669"/>
    <property type="project" value="InterPro"/>
</dbReference>
<evidence type="ECO:0000256" key="1">
    <source>
        <dbReference type="ARBA" id="ARBA00023015"/>
    </source>
</evidence>